<organism evidence="3 4">
    <name type="scientific">Aquipseudomonas alcaligenes</name>
    <name type="common">Pseudomonas alcaligenes</name>
    <dbReference type="NCBI Taxonomy" id="43263"/>
    <lineage>
        <taxon>Bacteria</taxon>
        <taxon>Pseudomonadati</taxon>
        <taxon>Pseudomonadota</taxon>
        <taxon>Gammaproteobacteria</taxon>
        <taxon>Pseudomonadales</taxon>
        <taxon>Pseudomonadaceae</taxon>
        <taxon>Aquipseudomonas</taxon>
    </lineage>
</organism>
<protein>
    <submittedName>
        <fullName evidence="3">Uncharacterized protein</fullName>
    </submittedName>
</protein>
<feature type="region of interest" description="Disordered" evidence="1">
    <location>
        <begin position="299"/>
        <end position="320"/>
    </location>
</feature>
<feature type="chain" id="PRO_5022738420" evidence="2">
    <location>
        <begin position="24"/>
        <end position="320"/>
    </location>
</feature>
<sequence length="320" mass="34337">MNKPSHRYLAVLALSLLLGEARANYWTVDELVEGFNQVSAQIARGELQAAEAGLDVLRQRTASNDVRIGQYQRELASAYLQQGRQQLQAGDKAGAGATLAKGERHLAATSPAFRQQYQAVVAEGGSAKPAAAPVVAAKPQPVAKPAEAKAPEERREDVERRLREAEATIARKEAERARQQLLAEEKAAAEREAAQQAAAAQAQPAPAVVAKVEEPKPVVAAAPRARLIDPNAASSSVPMPMLDANDRDSLRNLLDQVAADVVAFDCAVRLEVREAKDYPFVAALLSARIKKLDPGFSPQFSPVLKPDQEPRLVLSPQSNG</sequence>
<dbReference type="AlphaFoldDB" id="A0A5C7VVE6"/>
<feature type="signal peptide" evidence="2">
    <location>
        <begin position="1"/>
        <end position="23"/>
    </location>
</feature>
<keyword evidence="2" id="KW-0732">Signal</keyword>
<dbReference type="EMBL" id="SSFO01000284">
    <property type="protein sequence ID" value="TXI28164.1"/>
    <property type="molecule type" value="Genomic_DNA"/>
</dbReference>
<evidence type="ECO:0000256" key="1">
    <source>
        <dbReference type="SAM" id="MobiDB-lite"/>
    </source>
</evidence>
<gene>
    <name evidence="3" type="ORF">E6Q69_16775</name>
</gene>
<accession>A0A5C7VVE6</accession>
<evidence type="ECO:0000313" key="3">
    <source>
        <dbReference type="EMBL" id="TXI28164.1"/>
    </source>
</evidence>
<evidence type="ECO:0000256" key="2">
    <source>
        <dbReference type="SAM" id="SignalP"/>
    </source>
</evidence>
<name>A0A5C7VVE6_AQUAC</name>
<proteinExistence type="predicted"/>
<feature type="compositionally biased region" description="Low complexity" evidence="1">
    <location>
        <begin position="132"/>
        <end position="145"/>
    </location>
</feature>
<comment type="caution">
    <text evidence="3">The sequence shown here is derived from an EMBL/GenBank/DDBJ whole genome shotgun (WGS) entry which is preliminary data.</text>
</comment>
<evidence type="ECO:0000313" key="4">
    <source>
        <dbReference type="Proteomes" id="UP000321110"/>
    </source>
</evidence>
<feature type="compositionally biased region" description="Basic and acidic residues" evidence="1">
    <location>
        <begin position="146"/>
        <end position="161"/>
    </location>
</feature>
<feature type="region of interest" description="Disordered" evidence="1">
    <location>
        <begin position="132"/>
        <end position="161"/>
    </location>
</feature>
<reference evidence="3 4" key="1">
    <citation type="submission" date="2018-09" db="EMBL/GenBank/DDBJ databases">
        <title>Metagenome Assembled Genomes from an Advanced Water Purification Facility.</title>
        <authorList>
            <person name="Stamps B.W."/>
            <person name="Spear J.R."/>
        </authorList>
    </citation>
    <scope>NUCLEOTIDE SEQUENCE [LARGE SCALE GENOMIC DNA]</scope>
    <source>
        <strain evidence="3">Bin_52_1</strain>
    </source>
</reference>
<dbReference type="Proteomes" id="UP000321110">
    <property type="component" value="Unassembled WGS sequence"/>
</dbReference>